<dbReference type="SUPFAM" id="SSF160104">
    <property type="entry name" value="Acetoacetate decarboxylase-like"/>
    <property type="match status" value="1"/>
</dbReference>
<evidence type="ECO:0000313" key="2">
    <source>
        <dbReference type="Proteomes" id="UP000306628"/>
    </source>
</evidence>
<sequence>MRENYDPLSFWPRLGYAPAAEPYSTPGLSTVTVYCRGDAAELERLLRPTPFTLADDRFAVSVADFSTASNGGFMDCGVIVPVRYGDLTGGFYLAEYENHSWSVAAGRELWGYPKRHAAMTVDRREDAISCGVTSGERTLVRIDWRPSGDDGPPPCRDVALYPHLLVRAVPQVDGPGFALFDILRRDTSPDFVPRSEPRGVASLALGEGLVNDGERLTVAEVLGAVHSVGDFHSTERNGIPTVVASLA</sequence>
<dbReference type="Proteomes" id="UP000306628">
    <property type="component" value="Unassembled WGS sequence"/>
</dbReference>
<comment type="caution">
    <text evidence="1">The sequence shown here is derived from an EMBL/GenBank/DDBJ whole genome shotgun (WGS) entry which is preliminary data.</text>
</comment>
<evidence type="ECO:0000313" key="1">
    <source>
        <dbReference type="EMBL" id="TMR30922.1"/>
    </source>
</evidence>
<keyword evidence="2" id="KW-1185">Reference proteome</keyword>
<reference evidence="1 2" key="1">
    <citation type="submission" date="2019-05" db="EMBL/GenBank/DDBJ databases">
        <title>Draft genome sequence of Nonomuraea zeae DSM 100528.</title>
        <authorList>
            <person name="Saricaoglu S."/>
            <person name="Isik K."/>
        </authorList>
    </citation>
    <scope>NUCLEOTIDE SEQUENCE [LARGE SCALE GENOMIC DNA]</scope>
    <source>
        <strain evidence="1 2">DSM 100528</strain>
    </source>
</reference>
<dbReference type="EMBL" id="VCKX01000092">
    <property type="protein sequence ID" value="TMR30922.1"/>
    <property type="molecule type" value="Genomic_DNA"/>
</dbReference>
<dbReference type="InterPro" id="IPR010451">
    <property type="entry name" value="Acetoacetate_decarboxylase"/>
</dbReference>
<evidence type="ECO:0008006" key="3">
    <source>
        <dbReference type="Google" id="ProtNLM"/>
    </source>
</evidence>
<proteinExistence type="predicted"/>
<organism evidence="1 2">
    <name type="scientific">Nonomuraea zeae</name>
    <dbReference type="NCBI Taxonomy" id="1642303"/>
    <lineage>
        <taxon>Bacteria</taxon>
        <taxon>Bacillati</taxon>
        <taxon>Actinomycetota</taxon>
        <taxon>Actinomycetes</taxon>
        <taxon>Streptosporangiales</taxon>
        <taxon>Streptosporangiaceae</taxon>
        <taxon>Nonomuraea</taxon>
    </lineage>
</organism>
<dbReference type="AlphaFoldDB" id="A0A5S4GDS1"/>
<dbReference type="GO" id="GO:0016829">
    <property type="term" value="F:lyase activity"/>
    <property type="evidence" value="ECO:0007669"/>
    <property type="project" value="InterPro"/>
</dbReference>
<protein>
    <recommendedName>
        <fullName evidence="3">Acetoacetate decarboxylase</fullName>
    </recommendedName>
</protein>
<dbReference type="Pfam" id="PF06314">
    <property type="entry name" value="ADC"/>
    <property type="match status" value="1"/>
</dbReference>
<dbReference type="RefSeq" id="WP_138692684.1">
    <property type="nucleotide sequence ID" value="NZ_JBHSAZ010000107.1"/>
</dbReference>
<name>A0A5S4GDS1_9ACTN</name>
<dbReference type="OrthoDB" id="1633687at2"/>
<dbReference type="Gene3D" id="2.40.400.10">
    <property type="entry name" value="Acetoacetate decarboxylase-like"/>
    <property type="match status" value="1"/>
</dbReference>
<accession>A0A5S4GDS1</accession>
<dbReference type="InterPro" id="IPR023375">
    <property type="entry name" value="ADC_dom_sf"/>
</dbReference>
<gene>
    <name evidence="1" type="ORF">ETD85_27555</name>
</gene>